<proteinExistence type="inferred from homology"/>
<organism evidence="8 9">
    <name type="scientific">Dethiosulfatibacter aminovorans DSM 17477</name>
    <dbReference type="NCBI Taxonomy" id="1121476"/>
    <lineage>
        <taxon>Bacteria</taxon>
        <taxon>Bacillati</taxon>
        <taxon>Bacillota</taxon>
        <taxon>Tissierellia</taxon>
        <taxon>Dethiosulfatibacter</taxon>
    </lineage>
</organism>
<dbReference type="Gene3D" id="3.40.630.10">
    <property type="entry name" value="Zn peptidases"/>
    <property type="match status" value="1"/>
</dbReference>
<dbReference type="Pfam" id="PF07687">
    <property type="entry name" value="M20_dimer"/>
    <property type="match status" value="1"/>
</dbReference>
<comment type="similarity">
    <text evidence="5">Belongs to the peptidase M42 family.</text>
</comment>
<dbReference type="SUPFAM" id="SSF53187">
    <property type="entry name" value="Zn-dependent exopeptidases"/>
    <property type="match status" value="1"/>
</dbReference>
<dbReference type="OrthoDB" id="9773892at2"/>
<name>A0A1M6C898_9FIRM</name>
<dbReference type="RefSeq" id="WP_073046941.1">
    <property type="nucleotide sequence ID" value="NZ_FQZL01000005.1"/>
</dbReference>
<dbReference type="InterPro" id="IPR002933">
    <property type="entry name" value="Peptidase_M20"/>
</dbReference>
<dbReference type="GO" id="GO:0046872">
    <property type="term" value="F:metal ion binding"/>
    <property type="evidence" value="ECO:0007669"/>
    <property type="project" value="UniProtKB-UniRule"/>
</dbReference>
<evidence type="ECO:0000256" key="4">
    <source>
        <dbReference type="ARBA" id="ARBA00022833"/>
    </source>
</evidence>
<comment type="cofactor">
    <cofactor evidence="6">
        <name>a divalent metal cation</name>
        <dbReference type="ChEBI" id="CHEBI:60240"/>
    </cofactor>
    <text evidence="6">Binds 2 divalent metal cations per subunit.</text>
</comment>
<dbReference type="GO" id="GO:0004177">
    <property type="term" value="F:aminopeptidase activity"/>
    <property type="evidence" value="ECO:0007669"/>
    <property type="project" value="UniProtKB-UniRule"/>
</dbReference>
<accession>A0A1M6C898</accession>
<dbReference type="InterPro" id="IPR036264">
    <property type="entry name" value="Bact_exopeptidase_dim_dom"/>
</dbReference>
<evidence type="ECO:0000256" key="3">
    <source>
        <dbReference type="ARBA" id="ARBA00022801"/>
    </source>
</evidence>
<dbReference type="Pfam" id="PF01546">
    <property type="entry name" value="Peptidase_M20"/>
    <property type="match status" value="1"/>
</dbReference>
<dbReference type="STRING" id="1121476.SAMN02745751_00619"/>
<feature type="binding site" evidence="6">
    <location>
        <position position="344"/>
    </location>
    <ligand>
        <name>Zn(2+)</name>
        <dbReference type="ChEBI" id="CHEBI:29105"/>
        <label>2</label>
    </ligand>
</feature>
<dbReference type="Proteomes" id="UP000184052">
    <property type="component" value="Unassembled WGS sequence"/>
</dbReference>
<reference evidence="8 9" key="1">
    <citation type="submission" date="2016-11" db="EMBL/GenBank/DDBJ databases">
        <authorList>
            <person name="Jaros S."/>
            <person name="Januszkiewicz K."/>
            <person name="Wedrychowicz H."/>
        </authorList>
    </citation>
    <scope>NUCLEOTIDE SEQUENCE [LARGE SCALE GENOMIC DNA]</scope>
    <source>
        <strain evidence="8 9">DSM 17477</strain>
    </source>
</reference>
<evidence type="ECO:0000256" key="2">
    <source>
        <dbReference type="ARBA" id="ARBA00022723"/>
    </source>
</evidence>
<dbReference type="PANTHER" id="PTHR42994">
    <property type="entry name" value="PEPTIDASE T"/>
    <property type="match status" value="1"/>
</dbReference>
<keyword evidence="9" id="KW-1185">Reference proteome</keyword>
<keyword evidence="4" id="KW-0862">Zinc</keyword>
<protein>
    <submittedName>
        <fullName evidence="8">Peptidase T-like protein</fullName>
    </submittedName>
</protein>
<feature type="domain" description="Peptidase M20 dimerisation" evidence="7">
    <location>
        <begin position="184"/>
        <end position="274"/>
    </location>
</feature>
<dbReference type="InterPro" id="IPR008007">
    <property type="entry name" value="Peptidase_M42"/>
</dbReference>
<dbReference type="Gene3D" id="3.30.70.360">
    <property type="match status" value="1"/>
</dbReference>
<evidence type="ECO:0000259" key="7">
    <source>
        <dbReference type="Pfam" id="PF07687"/>
    </source>
</evidence>
<dbReference type="PANTHER" id="PTHR42994:SF2">
    <property type="entry name" value="PEPTIDASE"/>
    <property type="match status" value="1"/>
</dbReference>
<evidence type="ECO:0000256" key="6">
    <source>
        <dbReference type="PIRSR" id="PIRSR001123-2"/>
    </source>
</evidence>
<dbReference type="AlphaFoldDB" id="A0A1M6C898"/>
<evidence type="ECO:0000256" key="1">
    <source>
        <dbReference type="ARBA" id="ARBA00001947"/>
    </source>
</evidence>
<keyword evidence="2 6" id="KW-0479">Metal-binding</keyword>
<dbReference type="PIRSF" id="PIRSF001123">
    <property type="entry name" value="PepA_GA"/>
    <property type="match status" value="1"/>
</dbReference>
<comment type="cofactor">
    <cofactor evidence="1">
        <name>Zn(2+)</name>
        <dbReference type="ChEBI" id="CHEBI:29105"/>
    </cofactor>
</comment>
<keyword evidence="3" id="KW-0378">Hydrolase</keyword>
<dbReference type="InterPro" id="IPR011650">
    <property type="entry name" value="Peptidase_M20_dimer"/>
</dbReference>
<gene>
    <name evidence="8" type="ORF">SAMN02745751_00619</name>
</gene>
<evidence type="ECO:0000256" key="5">
    <source>
        <dbReference type="PIRNR" id="PIRNR001123"/>
    </source>
</evidence>
<dbReference type="InterPro" id="IPR010162">
    <property type="entry name" value="PepT-like"/>
</dbReference>
<evidence type="ECO:0000313" key="9">
    <source>
        <dbReference type="Proteomes" id="UP000184052"/>
    </source>
</evidence>
<dbReference type="NCBIfam" id="TIGR01883">
    <property type="entry name" value="PepT-like"/>
    <property type="match status" value="1"/>
</dbReference>
<dbReference type="SUPFAM" id="SSF55031">
    <property type="entry name" value="Bacterial exopeptidase dimerisation domain"/>
    <property type="match status" value="1"/>
</dbReference>
<evidence type="ECO:0000313" key="8">
    <source>
        <dbReference type="EMBL" id="SHI57232.1"/>
    </source>
</evidence>
<dbReference type="EMBL" id="FQZL01000005">
    <property type="protein sequence ID" value="SHI57232.1"/>
    <property type="molecule type" value="Genomic_DNA"/>
</dbReference>
<sequence>MINRERLVDSFLEYVQIDSTSRDEMNFAEHIRAELESMGMEVTVDSAGDKIGGNTGNMIGKLKGNRSADPILFSCHMDTVVPGIGIKPVVRDNTIYSDGTTVLGSDDKAGIAVVIEALRALGENSIEHGTVEVVFSIAEEVGLMGSKNLDYSSIDSKMAFVLDSGGSPGEIIVSGPAQDKISARVFGKAAHAGLAPENGISAINVAAQAISRMNLLRIDENTTANIGSINGGKATNIVTPEVEIKAEARSLCNDKLQKQSDHMVECFETAAKEHGAQVEVEVIRAYNAFSVDSDENIVKIARKACENIGVDSFLKSSGGGSDTNVFNENGIKAVNLGIGMKKVHTLEEYISIEDLENSARLVLELIKTA</sequence>